<protein>
    <submittedName>
        <fullName evidence="7">Uncharacterized protein</fullName>
    </submittedName>
</protein>
<dbReference type="InterPro" id="IPR045863">
    <property type="entry name" value="CorA_TM1_TM2"/>
</dbReference>
<accession>A0A8H3F8H2</accession>
<name>A0A8H3F8H2_9LECA</name>
<reference evidence="7" key="1">
    <citation type="submission" date="2021-03" db="EMBL/GenBank/DDBJ databases">
        <authorList>
            <person name="Tagirdzhanova G."/>
        </authorList>
    </citation>
    <scope>NUCLEOTIDE SEQUENCE</scope>
</reference>
<dbReference type="SUPFAM" id="SSF144083">
    <property type="entry name" value="Magnesium transport protein CorA, transmembrane region"/>
    <property type="match status" value="1"/>
</dbReference>
<dbReference type="GO" id="GO:0015087">
    <property type="term" value="F:cobalt ion transmembrane transporter activity"/>
    <property type="evidence" value="ECO:0007669"/>
    <property type="project" value="TreeGrafter"/>
</dbReference>
<dbReference type="PANTHER" id="PTHR46494:SF1">
    <property type="entry name" value="CORA FAMILY METAL ION TRANSPORTER (EUROFUNG)"/>
    <property type="match status" value="1"/>
</dbReference>
<keyword evidence="2 6" id="KW-0812">Transmembrane</keyword>
<dbReference type="GO" id="GO:0050897">
    <property type="term" value="F:cobalt ion binding"/>
    <property type="evidence" value="ECO:0007669"/>
    <property type="project" value="TreeGrafter"/>
</dbReference>
<feature type="compositionally biased region" description="Low complexity" evidence="5">
    <location>
        <begin position="522"/>
        <end position="532"/>
    </location>
</feature>
<feature type="region of interest" description="Disordered" evidence="5">
    <location>
        <begin position="518"/>
        <end position="538"/>
    </location>
</feature>
<keyword evidence="8" id="KW-1185">Reference proteome</keyword>
<keyword evidence="4 6" id="KW-0472">Membrane</keyword>
<dbReference type="GO" id="GO:0000287">
    <property type="term" value="F:magnesium ion binding"/>
    <property type="evidence" value="ECO:0007669"/>
    <property type="project" value="TreeGrafter"/>
</dbReference>
<dbReference type="Gene3D" id="1.20.58.340">
    <property type="entry name" value="Magnesium transport protein CorA, transmembrane region"/>
    <property type="match status" value="1"/>
</dbReference>
<evidence type="ECO:0000256" key="2">
    <source>
        <dbReference type="ARBA" id="ARBA00022692"/>
    </source>
</evidence>
<evidence type="ECO:0000313" key="8">
    <source>
        <dbReference type="Proteomes" id="UP000664169"/>
    </source>
</evidence>
<evidence type="ECO:0000313" key="7">
    <source>
        <dbReference type="EMBL" id="CAF9919924.1"/>
    </source>
</evidence>
<evidence type="ECO:0000256" key="4">
    <source>
        <dbReference type="ARBA" id="ARBA00023136"/>
    </source>
</evidence>
<dbReference type="Pfam" id="PF01544">
    <property type="entry name" value="CorA"/>
    <property type="match status" value="1"/>
</dbReference>
<sequence length="761" mass="85971">MDTAGVLGQFLLSANNQIQLKPSLEQIIGKTRTEISLADEWEKDLPDGTEHRDLPKYLELAGYYPFLYDAYKALADFRDGYLKKHGKPPFGFCTNHKEERDKLWRRSELYGAWIRDTLMDDNSTMNIMVLPVSTGLPSYRETLPSPFVILPGNSSLNLAPMSRGPEVTVPGEKPYHCVAMLMVYREVGSVPYHLEVSDREEQIPIVVSILGAPGSDAILIDLADAALQHANLPRQVKNSPSADIGVTENPFLQMLTQLTQQSGTYPRPDLKDLNRFLQTSSVIGSRASASDHAGEDDDIAVVHYDSANKSGVSFNSTPQGLIDFETFAEVQGSSALVFIRGFASANWLKAFANKYDLGTELFQRHLQSLAYPVGRDFYSYPVLPSASRQIFQLIIPTICLQGGTFPKDSEDLSFERQSIKESMLNYMKAVRKARVTDSVVRQHYLLSKRDYLLEQMISIEIKPTAQGCRTIVWMDHGRDLADSIKGPWVPAAQSSNWETYLIPILVKQRKSPGLSLDIKVGQQQQQQQQQQQTDHNAPWKARQNICLLPLTYSIPERSWENSDQREEAFAMLDELFGFAVSAECQFLNLFTERIEQELSSIGHGPDDQGNQVSLLNLKHMKAHLLRHRRYLSDMVAVLQICDSVTSTIDDFVHLLQSTQDLIRECETGMSTLASNSVLAESQRSYANAMRVQRLTYVATVYIPLSFICSVWGMNFAEFGQGTLSIWWFPVTFVPTLFITLLVLFRWDSVVKWLEGLGRHWR</sequence>
<dbReference type="PANTHER" id="PTHR46494">
    <property type="entry name" value="CORA FAMILY METAL ION TRANSPORTER (EUROFUNG)"/>
    <property type="match status" value="1"/>
</dbReference>
<feature type="transmembrane region" description="Helical" evidence="6">
    <location>
        <begin position="694"/>
        <end position="713"/>
    </location>
</feature>
<dbReference type="SUPFAM" id="SSF75304">
    <property type="entry name" value="Amidase signature (AS) enzymes"/>
    <property type="match status" value="1"/>
</dbReference>
<dbReference type="EMBL" id="CAJPDQ010000015">
    <property type="protein sequence ID" value="CAF9919924.1"/>
    <property type="molecule type" value="Genomic_DNA"/>
</dbReference>
<dbReference type="AlphaFoldDB" id="A0A8H3F8H2"/>
<feature type="transmembrane region" description="Helical" evidence="6">
    <location>
        <begin position="725"/>
        <end position="744"/>
    </location>
</feature>
<evidence type="ECO:0000256" key="3">
    <source>
        <dbReference type="ARBA" id="ARBA00022989"/>
    </source>
</evidence>
<proteinExistence type="predicted"/>
<gene>
    <name evidence="7" type="ORF">GOMPHAMPRED_001928</name>
</gene>
<evidence type="ECO:0000256" key="1">
    <source>
        <dbReference type="ARBA" id="ARBA00004651"/>
    </source>
</evidence>
<dbReference type="InterPro" id="IPR002523">
    <property type="entry name" value="MgTranspt_CorA/ZnTranspt_ZntB"/>
</dbReference>
<comment type="caution">
    <text evidence="7">The sequence shown here is derived from an EMBL/GenBank/DDBJ whole genome shotgun (WGS) entry which is preliminary data.</text>
</comment>
<dbReference type="GO" id="GO:0015095">
    <property type="term" value="F:magnesium ion transmembrane transporter activity"/>
    <property type="evidence" value="ECO:0007669"/>
    <property type="project" value="TreeGrafter"/>
</dbReference>
<dbReference type="OrthoDB" id="3231000at2759"/>
<organism evidence="7 8">
    <name type="scientific">Gomphillus americanus</name>
    <dbReference type="NCBI Taxonomy" id="1940652"/>
    <lineage>
        <taxon>Eukaryota</taxon>
        <taxon>Fungi</taxon>
        <taxon>Dikarya</taxon>
        <taxon>Ascomycota</taxon>
        <taxon>Pezizomycotina</taxon>
        <taxon>Lecanoromycetes</taxon>
        <taxon>OSLEUM clade</taxon>
        <taxon>Ostropomycetidae</taxon>
        <taxon>Ostropales</taxon>
        <taxon>Graphidaceae</taxon>
        <taxon>Gomphilloideae</taxon>
        <taxon>Gomphillus</taxon>
    </lineage>
</organism>
<keyword evidence="3 6" id="KW-1133">Transmembrane helix</keyword>
<dbReference type="GO" id="GO:0005886">
    <property type="term" value="C:plasma membrane"/>
    <property type="evidence" value="ECO:0007669"/>
    <property type="project" value="UniProtKB-SubCell"/>
</dbReference>
<dbReference type="InterPro" id="IPR036928">
    <property type="entry name" value="AS_sf"/>
</dbReference>
<evidence type="ECO:0000256" key="5">
    <source>
        <dbReference type="SAM" id="MobiDB-lite"/>
    </source>
</evidence>
<comment type="subcellular location">
    <subcellularLocation>
        <location evidence="1">Cell membrane</location>
        <topology evidence="1">Multi-pass membrane protein</topology>
    </subcellularLocation>
</comment>
<dbReference type="Proteomes" id="UP000664169">
    <property type="component" value="Unassembled WGS sequence"/>
</dbReference>
<evidence type="ECO:0000256" key="6">
    <source>
        <dbReference type="SAM" id="Phobius"/>
    </source>
</evidence>